<dbReference type="Proteomes" id="UP000244855">
    <property type="component" value="Unassembled WGS sequence"/>
</dbReference>
<accession>A0A2V1ED57</accession>
<dbReference type="AlphaFoldDB" id="A0A2V1ED57"/>
<name>A0A2V1ED57_9PLEO</name>
<gene>
    <name evidence="2" type="ORF">DM02DRAFT_607946</name>
</gene>
<proteinExistence type="predicted"/>
<feature type="region of interest" description="Disordered" evidence="1">
    <location>
        <begin position="161"/>
        <end position="291"/>
    </location>
</feature>
<keyword evidence="3" id="KW-1185">Reference proteome</keyword>
<evidence type="ECO:0000256" key="1">
    <source>
        <dbReference type="SAM" id="MobiDB-lite"/>
    </source>
</evidence>
<feature type="compositionally biased region" description="Basic and acidic residues" evidence="1">
    <location>
        <begin position="269"/>
        <end position="284"/>
    </location>
</feature>
<dbReference type="OrthoDB" id="5374569at2759"/>
<dbReference type="EMBL" id="KZ805300">
    <property type="protein sequence ID" value="PVI08558.1"/>
    <property type="molecule type" value="Genomic_DNA"/>
</dbReference>
<evidence type="ECO:0000313" key="3">
    <source>
        <dbReference type="Proteomes" id="UP000244855"/>
    </source>
</evidence>
<dbReference type="STRING" id="97972.A0A2V1ED57"/>
<feature type="compositionally biased region" description="Basic and acidic residues" evidence="1">
    <location>
        <begin position="1"/>
        <end position="12"/>
    </location>
</feature>
<feature type="region of interest" description="Disordered" evidence="1">
    <location>
        <begin position="1"/>
        <end position="64"/>
    </location>
</feature>
<sequence length="291" mass="32969">MPRRLPWADKGNHKPQVKQPVKPRPRESCSDDDSFRNTVLEKNDSDQRAPSSSPPPVAELPPDIEFMDSGVNKFDLRDDEWIMVEDEFLQTAKLFTRHLHLAEYERMKSTIDEKKSNISRPVVLNATPSSKGKFALKAEEQTKAQQRALEDVDIGLLKTARKPVKSAPAHDSSDSDDLDAPRKRVYKGTDLYNDKPLNHSKPPHTNKPSNHARPPNTDKSPISINNNPPTTPVPTLGRSRARDLWSEVDDSVPKRTMLSKETSNRLAKRKADREAQKKAKKPDVEIPTFMF</sequence>
<organism evidence="2 3">
    <name type="scientific">Periconia macrospinosa</name>
    <dbReference type="NCBI Taxonomy" id="97972"/>
    <lineage>
        <taxon>Eukaryota</taxon>
        <taxon>Fungi</taxon>
        <taxon>Dikarya</taxon>
        <taxon>Ascomycota</taxon>
        <taxon>Pezizomycotina</taxon>
        <taxon>Dothideomycetes</taxon>
        <taxon>Pleosporomycetidae</taxon>
        <taxon>Pleosporales</taxon>
        <taxon>Massarineae</taxon>
        <taxon>Periconiaceae</taxon>
        <taxon>Periconia</taxon>
    </lineage>
</organism>
<reference evidence="2 3" key="1">
    <citation type="journal article" date="2018" name="Sci. Rep.">
        <title>Comparative genomics provides insights into the lifestyle and reveals functional heterogeneity of dark septate endophytic fungi.</title>
        <authorList>
            <person name="Knapp D.G."/>
            <person name="Nemeth J.B."/>
            <person name="Barry K."/>
            <person name="Hainaut M."/>
            <person name="Henrissat B."/>
            <person name="Johnson J."/>
            <person name="Kuo A."/>
            <person name="Lim J.H.P."/>
            <person name="Lipzen A."/>
            <person name="Nolan M."/>
            <person name="Ohm R.A."/>
            <person name="Tamas L."/>
            <person name="Grigoriev I.V."/>
            <person name="Spatafora J.W."/>
            <person name="Nagy L.G."/>
            <person name="Kovacs G.M."/>
        </authorList>
    </citation>
    <scope>NUCLEOTIDE SEQUENCE [LARGE SCALE GENOMIC DNA]</scope>
    <source>
        <strain evidence="2 3">DSE2036</strain>
    </source>
</reference>
<evidence type="ECO:0000313" key="2">
    <source>
        <dbReference type="EMBL" id="PVI08558.1"/>
    </source>
</evidence>
<protein>
    <submittedName>
        <fullName evidence="2">Uncharacterized protein</fullName>
    </submittedName>
</protein>
<feature type="compositionally biased region" description="Basic and acidic residues" evidence="1">
    <location>
        <begin position="24"/>
        <end position="47"/>
    </location>
</feature>